<dbReference type="SUPFAM" id="SSF46579">
    <property type="entry name" value="Prefoldin"/>
    <property type="match status" value="1"/>
</dbReference>
<evidence type="ECO:0000313" key="4">
    <source>
        <dbReference type="Proteomes" id="UP000008312"/>
    </source>
</evidence>
<proteinExistence type="inferred from homology"/>
<dbReference type="AlphaFoldDB" id="D8LVB7"/>
<dbReference type="Proteomes" id="UP000008312">
    <property type="component" value="Unassembled WGS sequence"/>
</dbReference>
<gene>
    <name evidence="3" type="ORF">GSBLH_T00006952001</name>
</gene>
<protein>
    <recommendedName>
        <fullName evidence="5">Prefoldin subunit 2</fullName>
    </recommendedName>
</protein>
<dbReference type="InParanoid" id="D8LVB7"/>
<dbReference type="CDD" id="cd23163">
    <property type="entry name" value="Prefoldin_2"/>
    <property type="match status" value="1"/>
</dbReference>
<organism evidence="3">
    <name type="scientific">Blastocystis hominis</name>
    <dbReference type="NCBI Taxonomy" id="12968"/>
    <lineage>
        <taxon>Eukaryota</taxon>
        <taxon>Sar</taxon>
        <taxon>Stramenopiles</taxon>
        <taxon>Bigyra</taxon>
        <taxon>Opalozoa</taxon>
        <taxon>Opalinata</taxon>
        <taxon>Blastocystidae</taxon>
        <taxon>Blastocystis</taxon>
    </lineage>
</organism>
<dbReference type="OrthoDB" id="29646at2759"/>
<dbReference type="PANTHER" id="PTHR13303">
    <property type="entry name" value="PREFOLDIN SUBUNIT 2"/>
    <property type="match status" value="1"/>
</dbReference>
<sequence>MSGKGVTQELEEYQRDKSEYASVLKKISDLELSVAENKDVIETLTGMEASRRCYRVVDSILVERNVGEVKEALEVEKNNMMVLMGQLNTRSRELEKKITAFETKYGNPQTAEKA</sequence>
<evidence type="ECO:0008006" key="5">
    <source>
        <dbReference type="Google" id="ProtNLM"/>
    </source>
</evidence>
<dbReference type="GO" id="GO:0016272">
    <property type="term" value="C:prefoldin complex"/>
    <property type="evidence" value="ECO:0007669"/>
    <property type="project" value="InterPro"/>
</dbReference>
<comment type="similarity">
    <text evidence="1">Belongs to the prefoldin subunit beta family.</text>
</comment>
<dbReference type="GeneID" id="24923076"/>
<keyword evidence="2" id="KW-0143">Chaperone</keyword>
<keyword evidence="4" id="KW-1185">Reference proteome</keyword>
<dbReference type="InterPro" id="IPR027235">
    <property type="entry name" value="PFD2"/>
</dbReference>
<dbReference type="FunCoup" id="D8LVB7">
    <property type="interactions" value="348"/>
</dbReference>
<dbReference type="GO" id="GO:0006457">
    <property type="term" value="P:protein folding"/>
    <property type="evidence" value="ECO:0007669"/>
    <property type="project" value="InterPro"/>
</dbReference>
<evidence type="ECO:0000313" key="3">
    <source>
        <dbReference type="EMBL" id="CBK19756.2"/>
    </source>
</evidence>
<dbReference type="GO" id="GO:0051082">
    <property type="term" value="F:unfolded protein binding"/>
    <property type="evidence" value="ECO:0007669"/>
    <property type="project" value="InterPro"/>
</dbReference>
<dbReference type="InterPro" id="IPR002777">
    <property type="entry name" value="PFD_beta-like"/>
</dbReference>
<evidence type="ECO:0000256" key="2">
    <source>
        <dbReference type="ARBA" id="ARBA00023186"/>
    </source>
</evidence>
<accession>D8LVB7</accession>
<dbReference type="EMBL" id="FN668638">
    <property type="protein sequence ID" value="CBK19756.2"/>
    <property type="molecule type" value="Genomic_DNA"/>
</dbReference>
<dbReference type="Gene3D" id="1.10.287.370">
    <property type="match status" value="1"/>
</dbReference>
<dbReference type="RefSeq" id="XP_012893804.1">
    <property type="nucleotide sequence ID" value="XM_013038350.1"/>
</dbReference>
<dbReference type="Pfam" id="PF01920">
    <property type="entry name" value="Prefoldin_2"/>
    <property type="match status" value="1"/>
</dbReference>
<reference evidence="3" key="1">
    <citation type="submission" date="2010-02" db="EMBL/GenBank/DDBJ databases">
        <title>Sequencing and annotation of the Blastocystis hominis genome.</title>
        <authorList>
            <person name="Wincker P."/>
        </authorList>
    </citation>
    <scope>NUCLEOTIDE SEQUENCE</scope>
    <source>
        <strain evidence="3">Singapore isolate B</strain>
    </source>
</reference>
<evidence type="ECO:0000256" key="1">
    <source>
        <dbReference type="ARBA" id="ARBA00008045"/>
    </source>
</evidence>
<name>D8LVB7_BLAHO</name>
<dbReference type="InterPro" id="IPR009053">
    <property type="entry name" value="Prefoldin"/>
</dbReference>